<proteinExistence type="predicted"/>
<sequence>MASGVEVAGLVLCSISLILAGLQFYAEGINVTKRYAKYREEFSSLVVELRAENTLYINSINMLLIGVVERGEMAVFLADPQEARWQDPKFDRKLKKRLGTTFDSYFETVEHLMGTTERLKERLKLDPTGKPQFTDVNKFKEHYKRLKFSLNKSQANQPLYRMTVQTSHLAVHQASSTRCQQAVPNYRIIEDRAESFHSAISKGWKCPCQTDHSISLRLESRTEEDRSDDEDGEDPMRDPFRIILQYDQRHSPDPSQEKPWTWEGADVRVKYDPQGTPSIANCAMNATKGVKFAKKAIPKAVQAALDAQPNLQPIHDLCSAISTLQKPQPDVCFSLLANEIAKQKYGVLLITPSKHLPSDIGSWSISSLRILLDLITEFQTADRLAEALLSEAGARYSNAVWRCIRCDFDQQASSLEDARFVKAVYQGVVAQLQENYEYLFQN</sequence>
<reference evidence="2" key="1">
    <citation type="journal article" date="2020" name="Stud. Mycol.">
        <title>101 Dothideomycetes genomes: a test case for predicting lifestyles and emergence of pathogens.</title>
        <authorList>
            <person name="Haridas S."/>
            <person name="Albert R."/>
            <person name="Binder M."/>
            <person name="Bloem J."/>
            <person name="Labutti K."/>
            <person name="Salamov A."/>
            <person name="Andreopoulos B."/>
            <person name="Baker S."/>
            <person name="Barry K."/>
            <person name="Bills G."/>
            <person name="Bluhm B."/>
            <person name="Cannon C."/>
            <person name="Castanera R."/>
            <person name="Culley D."/>
            <person name="Daum C."/>
            <person name="Ezra D."/>
            <person name="Gonzalez J."/>
            <person name="Henrissat B."/>
            <person name="Kuo A."/>
            <person name="Liang C."/>
            <person name="Lipzen A."/>
            <person name="Lutzoni F."/>
            <person name="Magnuson J."/>
            <person name="Mondo S."/>
            <person name="Nolan M."/>
            <person name="Ohm R."/>
            <person name="Pangilinan J."/>
            <person name="Park H.-J."/>
            <person name="Ramirez L."/>
            <person name="Alfaro M."/>
            <person name="Sun H."/>
            <person name="Tritt A."/>
            <person name="Yoshinaga Y."/>
            <person name="Zwiers L.-H."/>
            <person name="Turgeon B."/>
            <person name="Goodwin S."/>
            <person name="Spatafora J."/>
            <person name="Crous P."/>
            <person name="Grigoriev I."/>
        </authorList>
    </citation>
    <scope>NUCLEOTIDE SEQUENCE</scope>
    <source>
        <strain evidence="2">CBS 110217</strain>
    </source>
</reference>
<feature type="region of interest" description="Disordered" evidence="1">
    <location>
        <begin position="216"/>
        <end position="238"/>
    </location>
</feature>
<evidence type="ECO:0000256" key="1">
    <source>
        <dbReference type="SAM" id="MobiDB-lite"/>
    </source>
</evidence>
<dbReference type="PANTHER" id="PTHR35186:SF4">
    <property type="entry name" value="PRION-INHIBITION AND PROPAGATION HELO DOMAIN-CONTAINING PROTEIN"/>
    <property type="match status" value="1"/>
</dbReference>
<dbReference type="OrthoDB" id="3565018at2759"/>
<dbReference type="PANTHER" id="PTHR35186">
    <property type="entry name" value="ANK_REP_REGION DOMAIN-CONTAINING PROTEIN"/>
    <property type="match status" value="1"/>
</dbReference>
<protein>
    <submittedName>
        <fullName evidence="2">Uncharacterized protein</fullName>
    </submittedName>
</protein>
<dbReference type="Proteomes" id="UP000799777">
    <property type="component" value="Unassembled WGS sequence"/>
</dbReference>
<evidence type="ECO:0000313" key="3">
    <source>
        <dbReference type="Proteomes" id="UP000799777"/>
    </source>
</evidence>
<evidence type="ECO:0000313" key="2">
    <source>
        <dbReference type="EMBL" id="KAF2024731.1"/>
    </source>
</evidence>
<dbReference type="AlphaFoldDB" id="A0A9P4GZ50"/>
<keyword evidence="3" id="KW-1185">Reference proteome</keyword>
<gene>
    <name evidence="2" type="ORF">EK21DRAFT_104469</name>
</gene>
<dbReference type="EMBL" id="ML978286">
    <property type="protein sequence ID" value="KAF2024731.1"/>
    <property type="molecule type" value="Genomic_DNA"/>
</dbReference>
<organism evidence="2 3">
    <name type="scientific">Setomelanomma holmii</name>
    <dbReference type="NCBI Taxonomy" id="210430"/>
    <lineage>
        <taxon>Eukaryota</taxon>
        <taxon>Fungi</taxon>
        <taxon>Dikarya</taxon>
        <taxon>Ascomycota</taxon>
        <taxon>Pezizomycotina</taxon>
        <taxon>Dothideomycetes</taxon>
        <taxon>Pleosporomycetidae</taxon>
        <taxon>Pleosporales</taxon>
        <taxon>Pleosporineae</taxon>
        <taxon>Phaeosphaeriaceae</taxon>
        <taxon>Setomelanomma</taxon>
    </lineage>
</organism>
<accession>A0A9P4GZ50</accession>
<name>A0A9P4GZ50_9PLEO</name>
<comment type="caution">
    <text evidence="2">The sequence shown here is derived from an EMBL/GenBank/DDBJ whole genome shotgun (WGS) entry which is preliminary data.</text>
</comment>